<keyword evidence="2" id="KW-1185">Reference proteome</keyword>
<protein>
    <submittedName>
        <fullName evidence="1">Uncharacterized protein</fullName>
    </submittedName>
</protein>
<dbReference type="OrthoDB" id="9811423at2"/>
<dbReference type="Pfam" id="PF06945">
    <property type="entry name" value="DUF1289"/>
    <property type="match status" value="1"/>
</dbReference>
<name>M9REI0_9RHOB</name>
<dbReference type="AlphaFoldDB" id="M9REI0"/>
<evidence type="ECO:0000313" key="2">
    <source>
        <dbReference type="Proteomes" id="UP000005307"/>
    </source>
</evidence>
<accession>M9REI0</accession>
<dbReference type="HOGENOM" id="CLU_162538_6_3_5"/>
<dbReference type="RefSeq" id="WP_015500794.1">
    <property type="nucleotide sequence ID" value="NC_020911.1"/>
</dbReference>
<dbReference type="InterPro" id="IPR010710">
    <property type="entry name" value="DUF1289"/>
</dbReference>
<dbReference type="PANTHER" id="PTHR35175">
    <property type="entry name" value="DUF1289 DOMAIN-CONTAINING PROTEIN"/>
    <property type="match status" value="1"/>
</dbReference>
<dbReference type="eggNOG" id="COG3313">
    <property type="taxonomic scope" value="Bacteria"/>
</dbReference>
<evidence type="ECO:0000313" key="1">
    <source>
        <dbReference type="EMBL" id="AGI68816.1"/>
    </source>
</evidence>
<dbReference type="Proteomes" id="UP000005307">
    <property type="component" value="Chromosome"/>
</dbReference>
<reference evidence="1 2" key="1">
    <citation type="journal article" date="2013" name="PLoS ONE">
        <title>Poles Apart: Arctic and Antarctic Octadecabacter strains Share High Genome Plasticity and a New Type of Xanthorhodopsin.</title>
        <authorList>
            <person name="Vollmers J."/>
            <person name="Voget S."/>
            <person name="Dietrich S."/>
            <person name="Gollnow K."/>
            <person name="Smits M."/>
            <person name="Meyer K."/>
            <person name="Brinkhoff T."/>
            <person name="Simon M."/>
            <person name="Daniel R."/>
        </authorList>
    </citation>
    <scope>NUCLEOTIDE SEQUENCE [LARGE SCALE GENOMIC DNA]</scope>
    <source>
        <strain evidence="1 2">307</strain>
    </source>
</reference>
<gene>
    <name evidence="1" type="ORF">OAN307_c33060</name>
</gene>
<dbReference type="EMBL" id="CP003740">
    <property type="protein sequence ID" value="AGI68816.1"/>
    <property type="molecule type" value="Genomic_DNA"/>
</dbReference>
<sequence length="86" mass="9502">MTANENTDNIWKRGEIDSPCIKICVIHPETRLCTGCLRSIDEIGAWSQLTPDLRAAVMADLPNRTKLITKRRGGRAARLKNGPTNG</sequence>
<organism evidence="1 2">
    <name type="scientific">Octadecabacter antarcticus 307</name>
    <dbReference type="NCBI Taxonomy" id="391626"/>
    <lineage>
        <taxon>Bacteria</taxon>
        <taxon>Pseudomonadati</taxon>
        <taxon>Pseudomonadota</taxon>
        <taxon>Alphaproteobacteria</taxon>
        <taxon>Rhodobacterales</taxon>
        <taxon>Roseobacteraceae</taxon>
        <taxon>Octadecabacter</taxon>
    </lineage>
</organism>
<proteinExistence type="predicted"/>
<dbReference type="KEGG" id="oat:OAN307_c33060"/>
<dbReference type="STRING" id="391626.OAN307_c33060"/>
<dbReference type="PANTHER" id="PTHR35175:SF2">
    <property type="entry name" value="DUF1289 DOMAIN-CONTAINING PROTEIN"/>
    <property type="match status" value="1"/>
</dbReference>